<dbReference type="EC" id="2.7.11.1" evidence="2"/>
<keyword evidence="11" id="KW-0418">Kinase</keyword>
<evidence type="ECO:0000256" key="3">
    <source>
        <dbReference type="ARBA" id="ARBA00022527"/>
    </source>
</evidence>
<dbReference type="OMA" id="ANACTQS"/>
<dbReference type="EMBL" id="PDCK01000045">
    <property type="protein sequence ID" value="PRQ19128.1"/>
    <property type="molecule type" value="Genomic_DNA"/>
</dbReference>
<evidence type="ECO:0000256" key="11">
    <source>
        <dbReference type="ARBA" id="ARBA00022777"/>
    </source>
</evidence>
<protein>
    <recommendedName>
        <fullName evidence="2">non-specific serine/threonine protein kinase</fullName>
        <ecNumber evidence="2">2.7.11.1</ecNumber>
    </recommendedName>
</protein>
<dbReference type="PRINTS" id="PR00019">
    <property type="entry name" value="LEURICHRPT"/>
</dbReference>
<comment type="caution">
    <text evidence="22">The sequence shown here is derived from an EMBL/GenBank/DDBJ whole genome shotgun (WGS) entry which is preliminary data.</text>
</comment>
<dbReference type="PROSITE" id="PS00107">
    <property type="entry name" value="PROTEIN_KINASE_ATP"/>
    <property type="match status" value="1"/>
</dbReference>
<evidence type="ECO:0000259" key="21">
    <source>
        <dbReference type="PROSITE" id="PS50011"/>
    </source>
</evidence>
<evidence type="ECO:0000256" key="19">
    <source>
        <dbReference type="PROSITE-ProRule" id="PRU10141"/>
    </source>
</evidence>
<dbReference type="Pfam" id="PF13855">
    <property type="entry name" value="LRR_8"/>
    <property type="match status" value="2"/>
</dbReference>
<keyword evidence="14 20" id="KW-0472">Membrane</keyword>
<dbReference type="SMART" id="SM00369">
    <property type="entry name" value="LRR_TYP"/>
    <property type="match status" value="6"/>
</dbReference>
<evidence type="ECO:0000256" key="20">
    <source>
        <dbReference type="SAM" id="Phobius"/>
    </source>
</evidence>
<keyword evidence="4" id="KW-0597">Phosphoprotein</keyword>
<dbReference type="InterPro" id="IPR008266">
    <property type="entry name" value="Tyr_kinase_AS"/>
</dbReference>
<evidence type="ECO:0000256" key="15">
    <source>
        <dbReference type="ARBA" id="ARBA00023170"/>
    </source>
</evidence>
<dbReference type="GO" id="GO:0004674">
    <property type="term" value="F:protein serine/threonine kinase activity"/>
    <property type="evidence" value="ECO:0007669"/>
    <property type="project" value="UniProtKB-KW"/>
</dbReference>
<evidence type="ECO:0000256" key="1">
    <source>
        <dbReference type="ARBA" id="ARBA00004479"/>
    </source>
</evidence>
<dbReference type="PROSITE" id="PS00109">
    <property type="entry name" value="PROTEIN_KINASE_TYR"/>
    <property type="match status" value="1"/>
</dbReference>
<dbReference type="Proteomes" id="UP000238479">
    <property type="component" value="Chromosome 7"/>
</dbReference>
<dbReference type="Gene3D" id="3.80.10.10">
    <property type="entry name" value="Ribonuclease Inhibitor"/>
    <property type="match status" value="1"/>
</dbReference>
<dbReference type="AlphaFoldDB" id="A0A2P6PB32"/>
<dbReference type="PANTHER" id="PTHR48005">
    <property type="entry name" value="LEUCINE RICH REPEAT KINASE 2"/>
    <property type="match status" value="1"/>
</dbReference>
<dbReference type="InterPro" id="IPR000719">
    <property type="entry name" value="Prot_kinase_dom"/>
</dbReference>
<gene>
    <name evidence="22" type="ORF">RchiOBHm_Chr7g0213751</name>
</gene>
<proteinExistence type="predicted"/>
<dbReference type="InterPro" id="IPR051420">
    <property type="entry name" value="Ser_Thr_Kinases_DiverseReg"/>
</dbReference>
<dbReference type="PROSITE" id="PS51450">
    <property type="entry name" value="LRR"/>
    <property type="match status" value="1"/>
</dbReference>
<dbReference type="InterPro" id="IPR011009">
    <property type="entry name" value="Kinase-like_dom_sf"/>
</dbReference>
<dbReference type="PROSITE" id="PS50011">
    <property type="entry name" value="PROTEIN_KINASE_DOM"/>
    <property type="match status" value="1"/>
</dbReference>
<feature type="binding site" evidence="19">
    <location>
        <position position="413"/>
    </location>
    <ligand>
        <name>ATP</name>
        <dbReference type="ChEBI" id="CHEBI:30616"/>
    </ligand>
</feature>
<keyword evidence="13 20" id="KW-1133">Transmembrane helix</keyword>
<evidence type="ECO:0000256" key="7">
    <source>
        <dbReference type="ARBA" id="ARBA00022692"/>
    </source>
</evidence>
<accession>A0A2P6PB32</accession>
<evidence type="ECO:0000256" key="13">
    <source>
        <dbReference type="ARBA" id="ARBA00022989"/>
    </source>
</evidence>
<feature type="transmembrane region" description="Helical" evidence="20">
    <location>
        <begin position="320"/>
        <end position="342"/>
    </location>
</feature>
<dbReference type="Gene3D" id="1.10.510.10">
    <property type="entry name" value="Transferase(Phosphotransferase) domain 1"/>
    <property type="match status" value="1"/>
</dbReference>
<keyword evidence="5" id="KW-0433">Leucine-rich repeat</keyword>
<dbReference type="FunFam" id="3.80.10.10:FF:000177">
    <property type="entry name" value="Leucine-rich repeat receptor-like serine/threonine-protein kinase At1g17230"/>
    <property type="match status" value="1"/>
</dbReference>
<dbReference type="Gene3D" id="3.30.200.20">
    <property type="entry name" value="Phosphorylase Kinase, domain 1"/>
    <property type="match status" value="1"/>
</dbReference>
<feature type="domain" description="Protein kinase" evidence="21">
    <location>
        <begin position="384"/>
        <end position="644"/>
    </location>
</feature>
<evidence type="ECO:0000313" key="23">
    <source>
        <dbReference type="Proteomes" id="UP000238479"/>
    </source>
</evidence>
<dbReference type="InterPro" id="IPR032675">
    <property type="entry name" value="LRR_dom_sf"/>
</dbReference>
<dbReference type="Pfam" id="PF00560">
    <property type="entry name" value="LRR_1"/>
    <property type="match status" value="4"/>
</dbReference>
<keyword evidence="23" id="KW-1185">Reference proteome</keyword>
<evidence type="ECO:0000313" key="22">
    <source>
        <dbReference type="EMBL" id="PRQ19128.1"/>
    </source>
</evidence>
<keyword evidence="10 19" id="KW-0547">Nucleotide-binding</keyword>
<evidence type="ECO:0000256" key="10">
    <source>
        <dbReference type="ARBA" id="ARBA00022741"/>
    </source>
</evidence>
<comment type="subcellular location">
    <subcellularLocation>
        <location evidence="1">Membrane</location>
        <topology evidence="1">Single-pass type I membrane protein</topology>
    </subcellularLocation>
</comment>
<dbReference type="SUPFAM" id="SSF56112">
    <property type="entry name" value="Protein kinase-like (PK-like)"/>
    <property type="match status" value="1"/>
</dbReference>
<reference evidence="22 23" key="1">
    <citation type="journal article" date="2018" name="Nat. Genet.">
        <title>The Rosa genome provides new insights in the design of modern roses.</title>
        <authorList>
            <person name="Bendahmane M."/>
        </authorList>
    </citation>
    <scope>NUCLEOTIDE SEQUENCE [LARGE SCALE GENOMIC DNA]</scope>
    <source>
        <strain evidence="23">cv. Old Blush</strain>
    </source>
</reference>
<dbReference type="FunFam" id="3.30.200.20:FF:000309">
    <property type="entry name" value="Leucine-rich repeat receptor protein kinase MSP1"/>
    <property type="match status" value="1"/>
</dbReference>
<evidence type="ECO:0000256" key="16">
    <source>
        <dbReference type="ARBA" id="ARBA00023180"/>
    </source>
</evidence>
<organism evidence="22 23">
    <name type="scientific">Rosa chinensis</name>
    <name type="common">China rose</name>
    <dbReference type="NCBI Taxonomy" id="74649"/>
    <lineage>
        <taxon>Eukaryota</taxon>
        <taxon>Viridiplantae</taxon>
        <taxon>Streptophyta</taxon>
        <taxon>Embryophyta</taxon>
        <taxon>Tracheophyta</taxon>
        <taxon>Spermatophyta</taxon>
        <taxon>Magnoliopsida</taxon>
        <taxon>eudicotyledons</taxon>
        <taxon>Gunneridae</taxon>
        <taxon>Pentapetalae</taxon>
        <taxon>rosids</taxon>
        <taxon>fabids</taxon>
        <taxon>Rosales</taxon>
        <taxon>Rosaceae</taxon>
        <taxon>Rosoideae</taxon>
        <taxon>Rosoideae incertae sedis</taxon>
        <taxon>Rosa</taxon>
    </lineage>
</organism>
<evidence type="ECO:0000256" key="2">
    <source>
        <dbReference type="ARBA" id="ARBA00012513"/>
    </source>
</evidence>
<evidence type="ECO:0000256" key="4">
    <source>
        <dbReference type="ARBA" id="ARBA00022553"/>
    </source>
</evidence>
<dbReference type="SUPFAM" id="SSF52047">
    <property type="entry name" value="RNI-like"/>
    <property type="match status" value="1"/>
</dbReference>
<comment type="catalytic activity">
    <reaction evidence="18">
        <text>L-seryl-[protein] + ATP = O-phospho-L-seryl-[protein] + ADP + H(+)</text>
        <dbReference type="Rhea" id="RHEA:17989"/>
        <dbReference type="Rhea" id="RHEA-COMP:9863"/>
        <dbReference type="Rhea" id="RHEA-COMP:11604"/>
        <dbReference type="ChEBI" id="CHEBI:15378"/>
        <dbReference type="ChEBI" id="CHEBI:29999"/>
        <dbReference type="ChEBI" id="CHEBI:30616"/>
        <dbReference type="ChEBI" id="CHEBI:83421"/>
        <dbReference type="ChEBI" id="CHEBI:456216"/>
        <dbReference type="EC" id="2.7.11.1"/>
    </reaction>
</comment>
<keyword evidence="8" id="KW-0732">Signal</keyword>
<keyword evidence="6 22" id="KW-0808">Transferase</keyword>
<evidence type="ECO:0000256" key="6">
    <source>
        <dbReference type="ARBA" id="ARBA00022679"/>
    </source>
</evidence>
<sequence>MKLTVLELDTNQLFGSLPQNICRGGSLEYFTANNNNLTGPIPKSLKTCSSLVRLRLGWNQLTGNISEDFGVYPHLQFIDLSHNNFYGEVSHTWGQCPHLATLRIAGNKLTGSIPPEISNAAQIHELDLSSNRLVSMIPEELRRMTSLLKLVLNDNQIWGHIPSAFGSLNNLEYLDLSMNKFSESIPSTLGDLSKLNYLNLSNNKLSQEIPFQLGKLVHLSLLDLSYNSLENKIPSEMSNMQSLETLNLSHNKLSGLIPTSFDEMPGLLYIDISYNQLQGPFPNNKAFQDATLDGNKGLCSDVVRRFQPCKNVTKFNRESVFIIIFVSLGALSLAVLGIVTIVRSIKKKEQQPKQHDMQDGGTFSVLNFDGKMMYEEIIKATNGFDSMYCIGKGASGSVYKAKLSSAIIVAVKKLQHVLDGDGEEMSAKEFLNEMRSLVEIRHRNIVKLLVFCSKPSHLFLVKESEAKKLEWTSRIRVVKGVAHALSYMHHDCNPLIVHRDISINNILLDDEYEPYVSDFGTAKLLYPDSSNWTARASTYGYIAPELAYTMKATEKCDVYSFGVLALEVIMGKPLGDFISSFLHLSVNANILLTEILDQRLPPPTPQVEDDLITIAGLANACTQSNPQSRPTICRRCVRSYHPKMHIPIDNKTLHSNN</sequence>
<dbReference type="PANTHER" id="PTHR48005:SF70">
    <property type="entry name" value="MDIS1-INTERACTING RECEPTOR LIKE KINASE 2-LIKE"/>
    <property type="match status" value="1"/>
</dbReference>
<evidence type="ECO:0000256" key="5">
    <source>
        <dbReference type="ARBA" id="ARBA00022614"/>
    </source>
</evidence>
<keyword evidence="9" id="KW-0677">Repeat</keyword>
<evidence type="ECO:0000256" key="8">
    <source>
        <dbReference type="ARBA" id="ARBA00022729"/>
    </source>
</evidence>
<dbReference type="GO" id="GO:0016020">
    <property type="term" value="C:membrane"/>
    <property type="evidence" value="ECO:0007669"/>
    <property type="project" value="UniProtKB-SubCell"/>
</dbReference>
<comment type="catalytic activity">
    <reaction evidence="17">
        <text>L-threonyl-[protein] + ATP = O-phospho-L-threonyl-[protein] + ADP + H(+)</text>
        <dbReference type="Rhea" id="RHEA:46608"/>
        <dbReference type="Rhea" id="RHEA-COMP:11060"/>
        <dbReference type="Rhea" id="RHEA-COMP:11605"/>
        <dbReference type="ChEBI" id="CHEBI:15378"/>
        <dbReference type="ChEBI" id="CHEBI:30013"/>
        <dbReference type="ChEBI" id="CHEBI:30616"/>
        <dbReference type="ChEBI" id="CHEBI:61977"/>
        <dbReference type="ChEBI" id="CHEBI:456216"/>
        <dbReference type="EC" id="2.7.11.1"/>
    </reaction>
</comment>
<keyword evidence="7 20" id="KW-0812">Transmembrane</keyword>
<keyword evidence="16" id="KW-0325">Glycoprotein</keyword>
<dbReference type="Gramene" id="PRQ19128">
    <property type="protein sequence ID" value="PRQ19128"/>
    <property type="gene ID" value="RchiOBHm_Chr7g0213751"/>
</dbReference>
<evidence type="ECO:0000256" key="17">
    <source>
        <dbReference type="ARBA" id="ARBA00047899"/>
    </source>
</evidence>
<keyword evidence="15" id="KW-0675">Receptor</keyword>
<evidence type="ECO:0000256" key="9">
    <source>
        <dbReference type="ARBA" id="ARBA00022737"/>
    </source>
</evidence>
<dbReference type="FunFam" id="1.10.510.10:FF:000479">
    <property type="entry name" value="Leucine-rich repeat receptor-like protein kinase"/>
    <property type="match status" value="1"/>
</dbReference>
<keyword evidence="12 19" id="KW-0067">ATP-binding</keyword>
<dbReference type="Pfam" id="PF00069">
    <property type="entry name" value="Pkinase"/>
    <property type="match status" value="1"/>
</dbReference>
<dbReference type="GO" id="GO:0005524">
    <property type="term" value="F:ATP binding"/>
    <property type="evidence" value="ECO:0007669"/>
    <property type="project" value="UniProtKB-UniRule"/>
</dbReference>
<evidence type="ECO:0000256" key="18">
    <source>
        <dbReference type="ARBA" id="ARBA00048679"/>
    </source>
</evidence>
<dbReference type="InterPro" id="IPR017441">
    <property type="entry name" value="Protein_kinase_ATP_BS"/>
</dbReference>
<evidence type="ECO:0000256" key="14">
    <source>
        <dbReference type="ARBA" id="ARBA00023136"/>
    </source>
</evidence>
<dbReference type="InterPro" id="IPR001611">
    <property type="entry name" value="Leu-rich_rpt"/>
</dbReference>
<keyword evidence="3" id="KW-0723">Serine/threonine-protein kinase</keyword>
<name>A0A2P6PB32_ROSCH</name>
<dbReference type="InterPro" id="IPR003591">
    <property type="entry name" value="Leu-rich_rpt_typical-subtyp"/>
</dbReference>
<evidence type="ECO:0000256" key="12">
    <source>
        <dbReference type="ARBA" id="ARBA00022840"/>
    </source>
</evidence>